<comment type="function">
    <text evidence="9">CRISPR (clustered regularly interspaced short palindromic repeat), is an adaptive immune system that provides protection against mobile genetic elements (viruses, transposable elements and conjugative plasmids). CRISPR clusters contain sequences complementary to antecedent mobile elements and target invading nucleic acids. CRISPR clusters are transcribed and processed into CRISPR RNA (crRNA). Functions as a ssRNA-specific endoribonuclease. Involved in the integration of spacer DNA into the CRISPR cassette.</text>
</comment>
<keyword evidence="7 9" id="KW-0460">Magnesium</keyword>
<dbReference type="InterPro" id="IPR019199">
    <property type="entry name" value="Virulence_VapD/CRISPR_Cas2"/>
</dbReference>
<dbReference type="RefSeq" id="WP_017839248.1">
    <property type="nucleotide sequence ID" value="NZ_CP035467.1"/>
</dbReference>
<dbReference type="NCBIfam" id="TIGR01573">
    <property type="entry name" value="cas2"/>
    <property type="match status" value="1"/>
</dbReference>
<evidence type="ECO:0000256" key="6">
    <source>
        <dbReference type="ARBA" id="ARBA00022801"/>
    </source>
</evidence>
<dbReference type="PANTHER" id="PTHR34405:SF3">
    <property type="entry name" value="CRISPR-ASSOCIATED ENDORIBONUCLEASE CAS2 3"/>
    <property type="match status" value="1"/>
</dbReference>
<dbReference type="AlphaFoldDB" id="A0A4V1IJX3"/>
<reference evidence="11" key="1">
    <citation type="journal article" date="2019" name="J. Bacteriol.">
        <title>A Mutagenic Screen Identifies a TonB-Dependent Receptor Required for the Lanthanide Metal Switch in the Type I Methanotroph 'Methylotuvimicrobium buryatense' 5GB1C.</title>
        <authorList>
            <person name="Groom J.D."/>
            <person name="Ford S.M."/>
            <person name="Pesesky M.W."/>
            <person name="Lidstrom M.E."/>
        </authorList>
    </citation>
    <scope>NUCLEOTIDE SEQUENCE [LARGE SCALE GENOMIC DNA]</scope>
    <source>
        <strain evidence="11">5GB1C</strain>
    </source>
</reference>
<dbReference type="CDD" id="cd09725">
    <property type="entry name" value="Cas2_I_II_III"/>
    <property type="match status" value="1"/>
</dbReference>
<evidence type="ECO:0000256" key="9">
    <source>
        <dbReference type="HAMAP-Rule" id="MF_01471"/>
    </source>
</evidence>
<comment type="cofactor">
    <cofactor evidence="1 9">
        <name>Mg(2+)</name>
        <dbReference type="ChEBI" id="CHEBI:18420"/>
    </cofactor>
</comment>
<dbReference type="GO" id="GO:0046872">
    <property type="term" value="F:metal ion binding"/>
    <property type="evidence" value="ECO:0007669"/>
    <property type="project" value="UniProtKB-UniRule"/>
</dbReference>
<comment type="subunit">
    <text evidence="9">Homodimer, forms a heterotetramer with a Cas1 homodimer.</text>
</comment>
<comment type="similarity">
    <text evidence="2 9">Belongs to the CRISPR-associated endoribonuclease Cas2 protein family.</text>
</comment>
<evidence type="ECO:0000256" key="2">
    <source>
        <dbReference type="ARBA" id="ARBA00009959"/>
    </source>
</evidence>
<sequence>MADSSAGLYLISYDIADPKRLSKTHRVLKRQGLPVQYSVFIVVMKRPRLLRLLQALGHLIDEREDDIRCYRLPECGEIKTLGVQLFPEDVLLFTGGVNRILS</sequence>
<dbReference type="Pfam" id="PF09827">
    <property type="entry name" value="CRISPR_Cas2"/>
    <property type="match status" value="1"/>
</dbReference>
<keyword evidence="3 9" id="KW-0540">Nuclease</keyword>
<evidence type="ECO:0000256" key="5">
    <source>
        <dbReference type="ARBA" id="ARBA00022759"/>
    </source>
</evidence>
<dbReference type="KEGG" id="mbur:EQU24_12125"/>
<evidence type="ECO:0000256" key="8">
    <source>
        <dbReference type="ARBA" id="ARBA00023118"/>
    </source>
</evidence>
<evidence type="ECO:0000256" key="1">
    <source>
        <dbReference type="ARBA" id="ARBA00001946"/>
    </source>
</evidence>
<evidence type="ECO:0000313" key="10">
    <source>
        <dbReference type="EMBL" id="QCW82905.1"/>
    </source>
</evidence>
<dbReference type="GO" id="GO:0051607">
    <property type="term" value="P:defense response to virus"/>
    <property type="evidence" value="ECO:0007669"/>
    <property type="project" value="UniProtKB-UniRule"/>
</dbReference>
<dbReference type="SUPFAM" id="SSF143430">
    <property type="entry name" value="TTP0101/SSO1404-like"/>
    <property type="match status" value="1"/>
</dbReference>
<keyword evidence="11" id="KW-1185">Reference proteome</keyword>
<evidence type="ECO:0000256" key="7">
    <source>
        <dbReference type="ARBA" id="ARBA00022842"/>
    </source>
</evidence>
<dbReference type="Proteomes" id="UP000305881">
    <property type="component" value="Chromosome"/>
</dbReference>
<gene>
    <name evidence="9 10" type="primary">cas2</name>
    <name evidence="10" type="ORF">EQU24_12125</name>
</gene>
<dbReference type="Gene3D" id="3.30.70.240">
    <property type="match status" value="1"/>
</dbReference>
<keyword evidence="8 9" id="KW-0051">Antiviral defense</keyword>
<feature type="binding site" evidence="9">
    <location>
        <position position="14"/>
    </location>
    <ligand>
        <name>Mg(2+)</name>
        <dbReference type="ChEBI" id="CHEBI:18420"/>
        <note>catalytic</note>
    </ligand>
</feature>
<evidence type="ECO:0000256" key="3">
    <source>
        <dbReference type="ARBA" id="ARBA00022722"/>
    </source>
</evidence>
<protein>
    <recommendedName>
        <fullName evidence="9">CRISPR-associated endoribonuclease Cas2</fullName>
        <ecNumber evidence="9">3.1.-.-</ecNumber>
    </recommendedName>
</protein>
<proteinExistence type="inferred from homology"/>
<dbReference type="GO" id="GO:0004521">
    <property type="term" value="F:RNA endonuclease activity"/>
    <property type="evidence" value="ECO:0007669"/>
    <property type="project" value="InterPro"/>
</dbReference>
<keyword evidence="5 9" id="KW-0255">Endonuclease</keyword>
<name>A0A4V1IJX3_METBY</name>
<dbReference type="HAMAP" id="MF_01471">
    <property type="entry name" value="Cas2"/>
    <property type="match status" value="1"/>
</dbReference>
<keyword evidence="4 9" id="KW-0479">Metal-binding</keyword>
<dbReference type="STRING" id="675511.GCA_000341735_00615"/>
<dbReference type="EMBL" id="CP035467">
    <property type="protein sequence ID" value="QCW82905.1"/>
    <property type="molecule type" value="Genomic_DNA"/>
</dbReference>
<dbReference type="GO" id="GO:0016787">
    <property type="term" value="F:hydrolase activity"/>
    <property type="evidence" value="ECO:0007669"/>
    <property type="project" value="UniProtKB-KW"/>
</dbReference>
<dbReference type="EC" id="3.1.-.-" evidence="9"/>
<organism evidence="10 11">
    <name type="scientific">Methylotuvimicrobium buryatense</name>
    <name type="common">Methylomicrobium buryatense</name>
    <dbReference type="NCBI Taxonomy" id="95641"/>
    <lineage>
        <taxon>Bacteria</taxon>
        <taxon>Pseudomonadati</taxon>
        <taxon>Pseudomonadota</taxon>
        <taxon>Gammaproteobacteria</taxon>
        <taxon>Methylococcales</taxon>
        <taxon>Methylococcaceae</taxon>
        <taxon>Methylotuvimicrobium</taxon>
    </lineage>
</organism>
<dbReference type="PANTHER" id="PTHR34405">
    <property type="entry name" value="CRISPR-ASSOCIATED ENDORIBONUCLEASE CAS2"/>
    <property type="match status" value="1"/>
</dbReference>
<dbReference type="GO" id="GO:0043571">
    <property type="term" value="P:maintenance of CRISPR repeat elements"/>
    <property type="evidence" value="ECO:0007669"/>
    <property type="project" value="UniProtKB-UniRule"/>
</dbReference>
<accession>A0A4V1IJX3</accession>
<evidence type="ECO:0000256" key="4">
    <source>
        <dbReference type="ARBA" id="ARBA00022723"/>
    </source>
</evidence>
<evidence type="ECO:0000313" key="11">
    <source>
        <dbReference type="Proteomes" id="UP000305881"/>
    </source>
</evidence>
<keyword evidence="6 9" id="KW-0378">Hydrolase</keyword>
<dbReference type="OrthoDB" id="9798176at2"/>
<dbReference type="InterPro" id="IPR021127">
    <property type="entry name" value="CRISPR_associated_Cas2"/>
</dbReference>